<dbReference type="Proteomes" id="UP001161406">
    <property type="component" value="Unassembled WGS sequence"/>
</dbReference>
<dbReference type="InterPro" id="IPR054254">
    <property type="entry name" value="DUF6985"/>
</dbReference>
<evidence type="ECO:0000259" key="1">
    <source>
        <dbReference type="Pfam" id="PF22481"/>
    </source>
</evidence>
<organism evidence="2 3">
    <name type="scientific">Devosia yakushimensis</name>
    <dbReference type="NCBI Taxonomy" id="470028"/>
    <lineage>
        <taxon>Bacteria</taxon>
        <taxon>Pseudomonadati</taxon>
        <taxon>Pseudomonadota</taxon>
        <taxon>Alphaproteobacteria</taxon>
        <taxon>Hyphomicrobiales</taxon>
        <taxon>Devosiaceae</taxon>
        <taxon>Devosia</taxon>
    </lineage>
</organism>
<protein>
    <recommendedName>
        <fullName evidence="1">DUF6985 domain-containing protein</fullName>
    </recommendedName>
</protein>
<evidence type="ECO:0000313" key="3">
    <source>
        <dbReference type="Proteomes" id="UP001161406"/>
    </source>
</evidence>
<proteinExistence type="predicted"/>
<evidence type="ECO:0000313" key="2">
    <source>
        <dbReference type="EMBL" id="GLQ08888.1"/>
    </source>
</evidence>
<reference evidence="2" key="1">
    <citation type="journal article" date="2014" name="Int. J. Syst. Evol. Microbiol.">
        <title>Complete genome of a new Firmicutes species belonging to the dominant human colonic microbiota ('Ruminococcus bicirculans') reveals two chromosomes and a selective capacity to utilize plant glucans.</title>
        <authorList>
            <consortium name="NISC Comparative Sequencing Program"/>
            <person name="Wegmann U."/>
            <person name="Louis P."/>
            <person name="Goesmann A."/>
            <person name="Henrissat B."/>
            <person name="Duncan S.H."/>
            <person name="Flint H.J."/>
        </authorList>
    </citation>
    <scope>NUCLEOTIDE SEQUENCE</scope>
    <source>
        <strain evidence="2">NBRC 103855</strain>
    </source>
</reference>
<gene>
    <name evidence="2" type="ORF">GCM10007913_08200</name>
</gene>
<feature type="domain" description="DUF6985" evidence="1">
    <location>
        <begin position="3"/>
        <end position="133"/>
    </location>
</feature>
<name>A0ABQ5UAA7_9HYPH</name>
<reference evidence="2" key="2">
    <citation type="submission" date="2023-01" db="EMBL/GenBank/DDBJ databases">
        <title>Draft genome sequence of Devosia yakushimensis strain NBRC 103855.</title>
        <authorList>
            <person name="Sun Q."/>
            <person name="Mori K."/>
        </authorList>
    </citation>
    <scope>NUCLEOTIDE SEQUENCE</scope>
    <source>
        <strain evidence="2">NBRC 103855</strain>
    </source>
</reference>
<comment type="caution">
    <text evidence="2">The sequence shown here is derived from an EMBL/GenBank/DDBJ whole genome shotgun (WGS) entry which is preliminary data.</text>
</comment>
<dbReference type="Pfam" id="PF22481">
    <property type="entry name" value="DUF6985"/>
    <property type="match status" value="1"/>
</dbReference>
<keyword evidence="3" id="KW-1185">Reference proteome</keyword>
<accession>A0ABQ5UAA7</accession>
<sequence>MFKVPYFDNAELTTFADADTSEAGAAAALAAFLTLTPEDRISDSRHVFAYYKDYHQAVGGEDWMDEEMGIPETPADIWDYVRPGEINLTKGRRGDDNWYVVMEANCGWEEEHGLMLVWRNGTTLTKVGGYDGHVTNTNAYADDSLADVVYAATDPKFTTRLNELG</sequence>
<dbReference type="EMBL" id="BSNG01000001">
    <property type="protein sequence ID" value="GLQ08888.1"/>
    <property type="molecule type" value="Genomic_DNA"/>
</dbReference>
<dbReference type="RefSeq" id="WP_284388176.1">
    <property type="nucleotide sequence ID" value="NZ_BSNG01000001.1"/>
</dbReference>